<keyword evidence="2" id="KW-0732">Signal</keyword>
<feature type="compositionally biased region" description="Low complexity" evidence="1">
    <location>
        <begin position="59"/>
        <end position="92"/>
    </location>
</feature>
<protein>
    <recommendedName>
        <fullName evidence="3">TonB C-terminal domain-containing protein</fullName>
    </recommendedName>
</protein>
<dbReference type="InterPro" id="IPR037682">
    <property type="entry name" value="TonB_C"/>
</dbReference>
<feature type="domain" description="TonB C-terminal" evidence="3">
    <location>
        <begin position="177"/>
        <end position="229"/>
    </location>
</feature>
<sequence>MPSRSRLLTTLSLALPLLATAQISPAALTAAEERAQREAERVFSVIKFHTIRSKPAADAGASKPRAPAKPAARTDRPAQATPAPAIAATQPTEPVTPSPALAETVAPKQEATEPAPGTWQAPPAATLPREEPVSTPPAVPAEPDDDDPDEAPLRMQHFVAPVLTPDVQATLGAGSRNVRVRLTVQPDGRVSQAEAAPGVPRRLARPATEAILQWQFAPLPQARTADVDIAFRRD</sequence>
<dbReference type="RefSeq" id="WP_310329711.1">
    <property type="nucleotide sequence ID" value="NZ_JAVDXV010000005.1"/>
</dbReference>
<dbReference type="SUPFAM" id="SSF74653">
    <property type="entry name" value="TolA/TonB C-terminal domain"/>
    <property type="match status" value="1"/>
</dbReference>
<gene>
    <name evidence="4" type="ORF">J2X21_002874</name>
</gene>
<feature type="signal peptide" evidence="2">
    <location>
        <begin position="1"/>
        <end position="21"/>
    </location>
</feature>
<feature type="chain" id="PRO_5045056350" description="TonB C-terminal domain-containing protein" evidence="2">
    <location>
        <begin position="22"/>
        <end position="234"/>
    </location>
</feature>
<evidence type="ECO:0000313" key="5">
    <source>
        <dbReference type="Proteomes" id="UP001180825"/>
    </source>
</evidence>
<name>A0ABU2AB67_9BURK</name>
<evidence type="ECO:0000313" key="4">
    <source>
        <dbReference type="EMBL" id="MDR7333732.1"/>
    </source>
</evidence>
<dbReference type="Proteomes" id="UP001180825">
    <property type="component" value="Unassembled WGS sequence"/>
</dbReference>
<organism evidence="4 5">
    <name type="scientific">Roseateles asaccharophilus</name>
    <dbReference type="NCBI Taxonomy" id="582607"/>
    <lineage>
        <taxon>Bacteria</taxon>
        <taxon>Pseudomonadati</taxon>
        <taxon>Pseudomonadota</taxon>
        <taxon>Betaproteobacteria</taxon>
        <taxon>Burkholderiales</taxon>
        <taxon>Sphaerotilaceae</taxon>
        <taxon>Roseateles</taxon>
    </lineage>
</organism>
<proteinExistence type="predicted"/>
<reference evidence="4 5" key="1">
    <citation type="submission" date="2023-07" db="EMBL/GenBank/DDBJ databases">
        <title>Sorghum-associated microbial communities from plants grown in Nebraska, USA.</title>
        <authorList>
            <person name="Schachtman D."/>
        </authorList>
    </citation>
    <scope>NUCLEOTIDE SEQUENCE [LARGE SCALE GENOMIC DNA]</scope>
    <source>
        <strain evidence="4 5">BE316</strain>
    </source>
</reference>
<evidence type="ECO:0000256" key="1">
    <source>
        <dbReference type="SAM" id="MobiDB-lite"/>
    </source>
</evidence>
<comment type="caution">
    <text evidence="4">The sequence shown here is derived from an EMBL/GenBank/DDBJ whole genome shotgun (WGS) entry which is preliminary data.</text>
</comment>
<dbReference type="EMBL" id="JAVDXV010000005">
    <property type="protein sequence ID" value="MDR7333732.1"/>
    <property type="molecule type" value="Genomic_DNA"/>
</dbReference>
<feature type="region of interest" description="Disordered" evidence="1">
    <location>
        <begin position="54"/>
        <end position="150"/>
    </location>
</feature>
<dbReference type="Pfam" id="PF03544">
    <property type="entry name" value="TonB_C"/>
    <property type="match status" value="1"/>
</dbReference>
<keyword evidence="5" id="KW-1185">Reference proteome</keyword>
<accession>A0ABU2AB67</accession>
<evidence type="ECO:0000259" key="3">
    <source>
        <dbReference type="Pfam" id="PF03544"/>
    </source>
</evidence>
<dbReference type="Gene3D" id="3.30.2420.10">
    <property type="entry name" value="TonB"/>
    <property type="match status" value="1"/>
</dbReference>
<evidence type="ECO:0000256" key="2">
    <source>
        <dbReference type="SAM" id="SignalP"/>
    </source>
</evidence>